<dbReference type="GO" id="GO:0000981">
    <property type="term" value="F:DNA-binding transcription factor activity, RNA polymerase II-specific"/>
    <property type="evidence" value="ECO:0007669"/>
    <property type="project" value="InterPro"/>
</dbReference>
<evidence type="ECO:0000256" key="1">
    <source>
        <dbReference type="ARBA" id="ARBA00023242"/>
    </source>
</evidence>
<evidence type="ECO:0000256" key="2">
    <source>
        <dbReference type="SAM" id="MobiDB-lite"/>
    </source>
</evidence>
<dbReference type="InterPro" id="IPR050987">
    <property type="entry name" value="AtrR-like"/>
</dbReference>
<comment type="caution">
    <text evidence="4">The sequence shown here is derived from an EMBL/GenBank/DDBJ whole genome shotgun (WGS) entry which is preliminary data.</text>
</comment>
<dbReference type="PROSITE" id="PS50048">
    <property type="entry name" value="ZN2_CY6_FUNGAL_2"/>
    <property type="match status" value="1"/>
</dbReference>
<dbReference type="EMBL" id="JAEPRA010000014">
    <property type="protein sequence ID" value="KAG2175805.1"/>
    <property type="molecule type" value="Genomic_DNA"/>
</dbReference>
<dbReference type="CDD" id="cd12148">
    <property type="entry name" value="fungal_TF_MHR"/>
    <property type="match status" value="1"/>
</dbReference>
<gene>
    <name evidence="4" type="ORF">INT44_000283</name>
</gene>
<dbReference type="SUPFAM" id="SSF57701">
    <property type="entry name" value="Zn2/Cys6 DNA-binding domain"/>
    <property type="match status" value="1"/>
</dbReference>
<protein>
    <recommendedName>
        <fullName evidence="3">Zn(2)-C6 fungal-type domain-containing protein</fullName>
    </recommendedName>
</protein>
<dbReference type="PROSITE" id="PS00463">
    <property type="entry name" value="ZN2_CY6_FUNGAL_1"/>
    <property type="match status" value="1"/>
</dbReference>
<accession>A0A8H7UAK7</accession>
<proteinExistence type="predicted"/>
<feature type="domain" description="Zn(2)-C6 fungal-type" evidence="3">
    <location>
        <begin position="28"/>
        <end position="59"/>
    </location>
</feature>
<reference evidence="4" key="1">
    <citation type="submission" date="2020-12" db="EMBL/GenBank/DDBJ databases">
        <title>Metabolic potential, ecology and presence of endohyphal bacteria is reflected in genomic diversity of Mucoromycotina.</title>
        <authorList>
            <person name="Muszewska A."/>
            <person name="Okrasinska A."/>
            <person name="Steczkiewicz K."/>
            <person name="Drgas O."/>
            <person name="Orlowska M."/>
            <person name="Perlinska-Lenart U."/>
            <person name="Aleksandrzak-Piekarczyk T."/>
            <person name="Szatraj K."/>
            <person name="Zielenkiewicz U."/>
            <person name="Pilsyk S."/>
            <person name="Malc E."/>
            <person name="Mieczkowski P."/>
            <person name="Kruszewska J.S."/>
            <person name="Biernat P."/>
            <person name="Pawlowska J."/>
        </authorList>
    </citation>
    <scope>NUCLEOTIDE SEQUENCE</scope>
    <source>
        <strain evidence="4">WA0000051536</strain>
    </source>
</reference>
<dbReference type="Gene3D" id="4.10.240.10">
    <property type="entry name" value="Zn(2)-C6 fungal-type DNA-binding domain"/>
    <property type="match status" value="1"/>
</dbReference>
<dbReference type="InterPro" id="IPR001138">
    <property type="entry name" value="Zn2Cys6_DnaBD"/>
</dbReference>
<dbReference type="OrthoDB" id="39175at2759"/>
<dbReference type="Pfam" id="PF00172">
    <property type="entry name" value="Zn_clus"/>
    <property type="match status" value="1"/>
</dbReference>
<keyword evidence="1" id="KW-0539">Nucleus</keyword>
<sequence length="879" mass="99217">MQMISTELSTDTLKAMAAPIASKKRKISCLSCRARKTKCDGQKPCGKCLLKGKASECVYAQTSGPVGRPAKNAVVNKMVLLSQSTDSQKQQFVYENLTLCGLNDYSKIFTPPSHSNHFSDDGAKLSDYISGIFSVYFGTGLRFDELETSTITEESGALVEKSESIFQLFDLKQHYSWLASEGVSNLVARCSDLKLTNFRDLNVYGHLLKTDRSDKFFERQRTPTFTATVRQSPLKSLTPHQALQYTDVFFSVHPWAPFILNRTQILQEYFTDEGDPLLLSVIFGIAKYFAKQMSEGVVFSTVVRRGDRNEFLNYAHTILSETSAKTTVAKFQAVALLSYFEITYGHPKKGTTLTALSYVMLGKLAQTVNFRDKHLAGLGSLQRELVRNAWWCIYNNTVTGTIEFGQVPRDAIMPRDIPFPKRNCEESESYQLDKSTGNTSMFIAYNHIYESFFVASVVSDLLAKIWRILPEPDRNMFRINPTVSQVASCPPEIERKKVREQILDILGDFEAFITAQQKHLTEQQVYHLDMAKYVLFIHAHFMKEGMDSCETMCYVSAMKNVYSRFDDFEVVTKLPPGADLLNRTSSMDASAVDDEVMEAVWPQTIELIDKSVAFLDKREGNIELLHKAPGWIIQDGLETGSLILMIQMQKQSNVPQAVMYLEKISKLLEVPNVYNSQDDVKRLQLRIQHTLDAWNQANTPAPPSMVAKTNERVSTADILAFYPTPPPNTSYENIVRLMSMSPGASSCQFESDAGSTEDGFASSPLSFDDFPENHPNQDQSTYQANYQQQSTTLETMLDIEVPFFNDQFTQGQTFYPQQTTESPVMDTGDFADLANIDANALAMEFGLSEFDTNMLQQHMNFDYLQEMPLDLFVLDDTPQ</sequence>
<feature type="region of interest" description="Disordered" evidence="2">
    <location>
        <begin position="748"/>
        <end position="779"/>
    </location>
</feature>
<evidence type="ECO:0000313" key="5">
    <source>
        <dbReference type="Proteomes" id="UP000612746"/>
    </source>
</evidence>
<name>A0A8H7UAK7_9FUNG</name>
<dbReference type="PANTHER" id="PTHR46910:SF38">
    <property type="entry name" value="ZN(2)-C6 FUNGAL-TYPE DOMAIN-CONTAINING PROTEIN"/>
    <property type="match status" value="1"/>
</dbReference>
<dbReference type="CDD" id="cd00067">
    <property type="entry name" value="GAL4"/>
    <property type="match status" value="1"/>
</dbReference>
<dbReference type="PANTHER" id="PTHR46910">
    <property type="entry name" value="TRANSCRIPTION FACTOR PDR1"/>
    <property type="match status" value="1"/>
</dbReference>
<dbReference type="InterPro" id="IPR036864">
    <property type="entry name" value="Zn2-C6_fun-type_DNA-bd_sf"/>
</dbReference>
<keyword evidence="5" id="KW-1185">Reference proteome</keyword>
<dbReference type="GO" id="GO:0008270">
    <property type="term" value="F:zinc ion binding"/>
    <property type="evidence" value="ECO:0007669"/>
    <property type="project" value="InterPro"/>
</dbReference>
<dbReference type="AlphaFoldDB" id="A0A8H7UAK7"/>
<dbReference type="Proteomes" id="UP000612746">
    <property type="component" value="Unassembled WGS sequence"/>
</dbReference>
<evidence type="ECO:0000259" key="3">
    <source>
        <dbReference type="PROSITE" id="PS50048"/>
    </source>
</evidence>
<dbReference type="SMART" id="SM00066">
    <property type="entry name" value="GAL4"/>
    <property type="match status" value="1"/>
</dbReference>
<evidence type="ECO:0000313" key="4">
    <source>
        <dbReference type="EMBL" id="KAG2175805.1"/>
    </source>
</evidence>
<organism evidence="4 5">
    <name type="scientific">Umbelopsis vinacea</name>
    <dbReference type="NCBI Taxonomy" id="44442"/>
    <lineage>
        <taxon>Eukaryota</taxon>
        <taxon>Fungi</taxon>
        <taxon>Fungi incertae sedis</taxon>
        <taxon>Mucoromycota</taxon>
        <taxon>Mucoromycotina</taxon>
        <taxon>Umbelopsidomycetes</taxon>
        <taxon>Umbelopsidales</taxon>
        <taxon>Umbelopsidaceae</taxon>
        <taxon>Umbelopsis</taxon>
    </lineage>
</organism>